<evidence type="ECO:0000256" key="3">
    <source>
        <dbReference type="ARBA" id="ARBA00004496"/>
    </source>
</evidence>
<evidence type="ECO:0000313" key="17">
    <source>
        <dbReference type="EMBL" id="ANO58117.1"/>
    </source>
</evidence>
<feature type="binding site" evidence="16">
    <location>
        <position position="124"/>
    </location>
    <ligand>
        <name>ATP</name>
        <dbReference type="ChEBI" id="CHEBI:30616"/>
    </ligand>
</feature>
<accession>A0A1B0Z1P8</accession>
<keyword evidence="10 16" id="KW-0418">Kinase</keyword>
<dbReference type="GO" id="GO:0005524">
    <property type="term" value="F:ATP binding"/>
    <property type="evidence" value="ECO:0007669"/>
    <property type="project" value="UniProtKB-UniRule"/>
</dbReference>
<comment type="function">
    <text evidence="16">Catalyzes the phosphorylation of pantothenate (Pan), the first step in CoA biosynthesis.</text>
</comment>
<evidence type="ECO:0000256" key="2">
    <source>
        <dbReference type="ARBA" id="ARBA00001958"/>
    </source>
</evidence>
<feature type="binding site" evidence="16">
    <location>
        <position position="94"/>
    </location>
    <ligand>
        <name>substrate</name>
    </ligand>
</feature>
<dbReference type="GO" id="GO:0015937">
    <property type="term" value="P:coenzyme A biosynthetic process"/>
    <property type="evidence" value="ECO:0007669"/>
    <property type="project" value="UniProtKB-UniRule"/>
</dbReference>
<dbReference type="EMBL" id="KT997798">
    <property type="protein sequence ID" value="ANO58117.1"/>
    <property type="molecule type" value="Genomic_DNA"/>
</dbReference>
<evidence type="ECO:0000256" key="13">
    <source>
        <dbReference type="ARBA" id="ARBA00022993"/>
    </source>
</evidence>
<feature type="binding site" evidence="16">
    <location>
        <position position="175"/>
    </location>
    <ligand>
        <name>substrate</name>
    </ligand>
</feature>
<dbReference type="NCBIfam" id="TIGR00671">
    <property type="entry name" value="baf"/>
    <property type="match status" value="1"/>
</dbReference>
<keyword evidence="12 16" id="KW-0630">Potassium</keyword>
<dbReference type="Pfam" id="PF03309">
    <property type="entry name" value="Pan_kinase"/>
    <property type="match status" value="1"/>
</dbReference>
<evidence type="ECO:0000256" key="11">
    <source>
        <dbReference type="ARBA" id="ARBA00022840"/>
    </source>
</evidence>
<comment type="subunit">
    <text evidence="5 16">Homodimer.</text>
</comment>
<dbReference type="InterPro" id="IPR043129">
    <property type="entry name" value="ATPase_NBD"/>
</dbReference>
<proteinExistence type="inferred from homology"/>
<evidence type="ECO:0000256" key="5">
    <source>
        <dbReference type="ARBA" id="ARBA00011738"/>
    </source>
</evidence>
<evidence type="ECO:0000256" key="4">
    <source>
        <dbReference type="ARBA" id="ARBA00005225"/>
    </source>
</evidence>
<comment type="subcellular location">
    <subcellularLocation>
        <location evidence="3 16">Cytoplasm</location>
    </subcellularLocation>
</comment>
<organism evidence="17">
    <name type="scientific">uncultured delta proteobacterium</name>
    <dbReference type="NCBI Taxonomy" id="34034"/>
    <lineage>
        <taxon>Bacteria</taxon>
        <taxon>Deltaproteobacteria</taxon>
        <taxon>environmental samples</taxon>
    </lineage>
</organism>
<evidence type="ECO:0000256" key="8">
    <source>
        <dbReference type="ARBA" id="ARBA00022679"/>
    </source>
</evidence>
<dbReference type="InterPro" id="IPR004619">
    <property type="entry name" value="Type_III_PanK"/>
</dbReference>
<dbReference type="PANTHER" id="PTHR34265">
    <property type="entry name" value="TYPE III PANTOTHENATE KINASE"/>
    <property type="match status" value="1"/>
</dbReference>
<dbReference type="CDD" id="cd24015">
    <property type="entry name" value="ASKHA_NBD_PanK-III"/>
    <property type="match status" value="1"/>
</dbReference>
<dbReference type="SUPFAM" id="SSF53067">
    <property type="entry name" value="Actin-like ATPase domain"/>
    <property type="match status" value="2"/>
</dbReference>
<evidence type="ECO:0000256" key="10">
    <source>
        <dbReference type="ARBA" id="ARBA00022777"/>
    </source>
</evidence>
<gene>
    <name evidence="16" type="primary">coaX</name>
</gene>
<dbReference type="Gene3D" id="3.30.420.40">
    <property type="match status" value="2"/>
</dbReference>
<evidence type="ECO:0000256" key="1">
    <source>
        <dbReference type="ARBA" id="ARBA00001206"/>
    </source>
</evidence>
<comment type="cofactor">
    <cofactor evidence="16">
        <name>NH4(+)</name>
        <dbReference type="ChEBI" id="CHEBI:28938"/>
    </cofactor>
    <cofactor evidence="16">
        <name>K(+)</name>
        <dbReference type="ChEBI" id="CHEBI:29103"/>
    </cofactor>
    <text evidence="16">A monovalent cation. Ammonium or potassium.</text>
</comment>
<comment type="catalytic activity">
    <reaction evidence="1 16">
        <text>(R)-pantothenate + ATP = (R)-4'-phosphopantothenate + ADP + H(+)</text>
        <dbReference type="Rhea" id="RHEA:16373"/>
        <dbReference type="ChEBI" id="CHEBI:10986"/>
        <dbReference type="ChEBI" id="CHEBI:15378"/>
        <dbReference type="ChEBI" id="CHEBI:29032"/>
        <dbReference type="ChEBI" id="CHEBI:30616"/>
        <dbReference type="ChEBI" id="CHEBI:456216"/>
        <dbReference type="EC" id="2.7.1.33"/>
    </reaction>
</comment>
<evidence type="ECO:0000256" key="6">
    <source>
        <dbReference type="ARBA" id="ARBA00012102"/>
    </source>
</evidence>
<keyword evidence="9 16" id="KW-0547">Nucleotide-binding</keyword>
<comment type="caution">
    <text evidence="16">Lacks conserved residue(s) required for the propagation of feature annotation.</text>
</comment>
<sequence>MLWLDLGNTRLKYWLTDDIGQIVSHNARQHLQAPAELLMGLTDRFERYAPDFIGISSVLGDELNGKVAQTLSRLNIPFEFVNVDSSHALMSSRYDAKQLGCDRWLQMLGAVDRTKRQCVVGCGTAVTIDLIDHAEHLGGYIFPSIYLQRESLFSGTKQITISNGAFDSIAQGVTTQDAVHHGILLSIVGAINEITHRHPNFELIMTGGDAAMIAEHVNRPVRLRDDLLLNGLARYFDYSKKQLVV</sequence>
<comment type="similarity">
    <text evidence="14 16">Belongs to the type III pantothenate kinase family.</text>
</comment>
<reference evidence="17" key="1">
    <citation type="submission" date="2015-11" db="EMBL/GenBank/DDBJ databases">
        <title>Genomes of Abundant and Widespread Viruses from the Deep Ocean.</title>
        <authorList>
            <person name="Mizuno C.M."/>
            <person name="Ghai R."/>
            <person name="Saghai A."/>
            <person name="Lopez-Garcia P."/>
            <person name="Rodriguez-Valera F."/>
        </authorList>
    </citation>
    <scope>NUCLEOTIDE SEQUENCE</scope>
</reference>
<dbReference type="HAMAP" id="MF_01274">
    <property type="entry name" value="Pantothen_kinase_3"/>
    <property type="match status" value="1"/>
</dbReference>
<feature type="active site" description="Proton acceptor" evidence="16">
    <location>
        <position position="102"/>
    </location>
</feature>
<comment type="pathway">
    <text evidence="4 16">Cofactor biosynthesis; coenzyme A biosynthesis; CoA from (R)-pantothenate: step 1/5.</text>
</comment>
<evidence type="ECO:0000256" key="14">
    <source>
        <dbReference type="ARBA" id="ARBA00038036"/>
    </source>
</evidence>
<feature type="binding site" evidence="16">
    <location>
        <begin position="100"/>
        <end position="103"/>
    </location>
    <ligand>
        <name>substrate</name>
    </ligand>
</feature>
<evidence type="ECO:0000256" key="7">
    <source>
        <dbReference type="ARBA" id="ARBA00022490"/>
    </source>
</evidence>
<dbReference type="AlphaFoldDB" id="A0A1B0Z1P8"/>
<dbReference type="GO" id="GO:0004594">
    <property type="term" value="F:pantothenate kinase activity"/>
    <property type="evidence" value="ECO:0007669"/>
    <property type="project" value="UniProtKB-UniRule"/>
</dbReference>
<evidence type="ECO:0000256" key="16">
    <source>
        <dbReference type="HAMAP-Rule" id="MF_01274"/>
    </source>
</evidence>
<keyword evidence="8 16" id="KW-0808">Transferase</keyword>
<comment type="cofactor">
    <cofactor evidence="2">
        <name>K(+)</name>
        <dbReference type="ChEBI" id="CHEBI:29103"/>
    </cofactor>
</comment>
<name>A0A1B0Z1P8_9DELT</name>
<protein>
    <recommendedName>
        <fullName evidence="15 16">Type III pantothenate kinase</fullName>
        <ecNumber evidence="6 16">2.7.1.33</ecNumber>
    </recommendedName>
    <alternativeName>
        <fullName evidence="16">PanK-III</fullName>
    </alternativeName>
    <alternativeName>
        <fullName evidence="16">Pantothenic acid kinase</fullName>
    </alternativeName>
</protein>
<keyword evidence="7 16" id="KW-0963">Cytoplasm</keyword>
<feature type="binding site" evidence="16">
    <location>
        <begin position="5"/>
        <end position="12"/>
    </location>
    <ligand>
        <name>ATP</name>
        <dbReference type="ChEBI" id="CHEBI:30616"/>
    </ligand>
</feature>
<dbReference type="UniPathway" id="UPA00241">
    <property type="reaction ID" value="UER00352"/>
</dbReference>
<dbReference type="PANTHER" id="PTHR34265:SF1">
    <property type="entry name" value="TYPE III PANTOTHENATE KINASE"/>
    <property type="match status" value="1"/>
</dbReference>
<keyword evidence="11 16" id="KW-0067">ATP-binding</keyword>
<dbReference type="EC" id="2.7.1.33" evidence="6 16"/>
<evidence type="ECO:0000256" key="9">
    <source>
        <dbReference type="ARBA" id="ARBA00022741"/>
    </source>
</evidence>
<dbReference type="GO" id="GO:0005737">
    <property type="term" value="C:cytoplasm"/>
    <property type="evidence" value="ECO:0007669"/>
    <property type="project" value="UniProtKB-SubCell"/>
</dbReference>
<keyword evidence="13 16" id="KW-0173">Coenzyme A biosynthesis</keyword>
<dbReference type="NCBIfam" id="NF009858">
    <property type="entry name" value="PRK13322.1-3"/>
    <property type="match status" value="1"/>
</dbReference>
<evidence type="ECO:0000256" key="12">
    <source>
        <dbReference type="ARBA" id="ARBA00022958"/>
    </source>
</evidence>
<evidence type="ECO:0000256" key="15">
    <source>
        <dbReference type="ARBA" id="ARBA00040883"/>
    </source>
</evidence>